<evidence type="ECO:0000256" key="2">
    <source>
        <dbReference type="ARBA" id="ARBA00009025"/>
    </source>
</evidence>
<sequence length="498" mass="53124">MTIHLSIVLWLPLAFGVLALLVPRSLARWVSLLGTLLTLGYAIALVADYDTAAGGLQYVTDRTWIAELGIHYKLAVTGLNVVLLLTTAILFTAAALWAALRDEPSERAGLYALLMGLAQSGVLGAFLAQDLALFVVFFDLMLVPFYFLTLIWGMDPDKRGAAVLKLFIYTLVGSLLMLVGAIATGVLAADGGSVSFVLSDLQQHLLSNGSQQWIFLVFALAFLIKMPAFPFHGWMPDGYSQMPIAPLAVFTAILSKVAAYGFLQVAIPLFPKAAVQYQELILIFALASVLYGSVMAFTATRLRLILGYSSVAQLGFIVLGIFALNERGADGALLQSVNHALVAAPMIFVVALLAARAGGSEDLRDMGGIAKRAPAFAALFLILSFALLAMPGSANFIGELFILIGLFQAKVAMAFIAAVGVALAAVYALRLYIRSMHNRVGPQVDSREISLREALVLVPMVLVVIALSLYPQFALGRVEQAVKQSLSAATATAGKETP</sequence>
<comment type="similarity">
    <text evidence="2">Belongs to the complex I subunit 4 family.</text>
</comment>
<evidence type="ECO:0000256" key="3">
    <source>
        <dbReference type="ARBA" id="ARBA00022692"/>
    </source>
</evidence>
<evidence type="ECO:0000259" key="7">
    <source>
        <dbReference type="Pfam" id="PF00361"/>
    </source>
</evidence>
<evidence type="ECO:0000256" key="6">
    <source>
        <dbReference type="SAM" id="Phobius"/>
    </source>
</evidence>
<organism evidence="8">
    <name type="scientific">freshwater metagenome</name>
    <dbReference type="NCBI Taxonomy" id="449393"/>
    <lineage>
        <taxon>unclassified sequences</taxon>
        <taxon>metagenomes</taxon>
        <taxon>ecological metagenomes</taxon>
    </lineage>
</organism>
<feature type="transmembrane region" description="Helical" evidence="6">
    <location>
        <begin position="275"/>
        <end position="297"/>
    </location>
</feature>
<evidence type="ECO:0000256" key="4">
    <source>
        <dbReference type="ARBA" id="ARBA00022989"/>
    </source>
</evidence>
<feature type="transmembrane region" description="Helical" evidence="6">
    <location>
        <begin position="74"/>
        <end position="98"/>
    </location>
</feature>
<dbReference type="GO" id="GO:0008137">
    <property type="term" value="F:NADH dehydrogenase (ubiquinone) activity"/>
    <property type="evidence" value="ECO:0007669"/>
    <property type="project" value="InterPro"/>
</dbReference>
<feature type="transmembrane region" description="Helical" evidence="6">
    <location>
        <begin position="134"/>
        <end position="154"/>
    </location>
</feature>
<keyword evidence="5 6" id="KW-0472">Membrane</keyword>
<proteinExistence type="inferred from homology"/>
<dbReference type="PANTHER" id="PTHR43507">
    <property type="entry name" value="NADH-UBIQUINONE OXIDOREDUCTASE CHAIN 4"/>
    <property type="match status" value="1"/>
</dbReference>
<evidence type="ECO:0000256" key="5">
    <source>
        <dbReference type="ARBA" id="ARBA00023136"/>
    </source>
</evidence>
<protein>
    <submittedName>
        <fullName evidence="8">Unannotated protein</fullName>
    </submittedName>
</protein>
<dbReference type="GO" id="GO:0016020">
    <property type="term" value="C:membrane"/>
    <property type="evidence" value="ECO:0007669"/>
    <property type="project" value="UniProtKB-SubCell"/>
</dbReference>
<feature type="transmembrane region" description="Helical" evidence="6">
    <location>
        <begin position="244"/>
        <end position="263"/>
    </location>
</feature>
<dbReference type="GO" id="GO:0042773">
    <property type="term" value="P:ATP synthesis coupled electron transport"/>
    <property type="evidence" value="ECO:0007669"/>
    <property type="project" value="InterPro"/>
</dbReference>
<feature type="transmembrane region" description="Helical" evidence="6">
    <location>
        <begin position="376"/>
        <end position="406"/>
    </location>
</feature>
<reference evidence="8" key="1">
    <citation type="submission" date="2020-05" db="EMBL/GenBank/DDBJ databases">
        <authorList>
            <person name="Chiriac C."/>
            <person name="Salcher M."/>
            <person name="Ghai R."/>
            <person name="Kavagutti S V."/>
        </authorList>
    </citation>
    <scope>NUCLEOTIDE SEQUENCE</scope>
</reference>
<dbReference type="Pfam" id="PF00361">
    <property type="entry name" value="Proton_antipo_M"/>
    <property type="match status" value="1"/>
</dbReference>
<feature type="transmembrane region" description="Helical" evidence="6">
    <location>
        <begin position="336"/>
        <end position="355"/>
    </location>
</feature>
<dbReference type="GO" id="GO:0015990">
    <property type="term" value="P:electron transport coupled proton transport"/>
    <property type="evidence" value="ECO:0007669"/>
    <property type="project" value="TreeGrafter"/>
</dbReference>
<dbReference type="AlphaFoldDB" id="A0A6J7J3E3"/>
<dbReference type="InterPro" id="IPR003918">
    <property type="entry name" value="NADH_UbQ_OxRdtase"/>
</dbReference>
<feature type="transmembrane region" description="Helical" evidence="6">
    <location>
        <begin position="213"/>
        <end position="232"/>
    </location>
</feature>
<dbReference type="InterPro" id="IPR001750">
    <property type="entry name" value="ND/Mrp_TM"/>
</dbReference>
<dbReference type="InterPro" id="IPR010227">
    <property type="entry name" value="NADH_Q_OxRdtase_chainM/4"/>
</dbReference>
<feature type="transmembrane region" description="Helical" evidence="6">
    <location>
        <begin position="454"/>
        <end position="473"/>
    </location>
</feature>
<feature type="transmembrane region" description="Helical" evidence="6">
    <location>
        <begin position="166"/>
        <end position="189"/>
    </location>
</feature>
<keyword evidence="3 6" id="KW-0812">Transmembrane</keyword>
<comment type="subcellular location">
    <subcellularLocation>
        <location evidence="1">Membrane</location>
        <topology evidence="1">Multi-pass membrane protein</topology>
    </subcellularLocation>
</comment>
<keyword evidence="4 6" id="KW-1133">Transmembrane helix</keyword>
<dbReference type="GO" id="GO:0003954">
    <property type="term" value="F:NADH dehydrogenase activity"/>
    <property type="evidence" value="ECO:0007669"/>
    <property type="project" value="TreeGrafter"/>
</dbReference>
<dbReference type="PANTHER" id="PTHR43507:SF1">
    <property type="entry name" value="NADH-UBIQUINONE OXIDOREDUCTASE CHAIN 4"/>
    <property type="match status" value="1"/>
</dbReference>
<accession>A0A6J7J3E3</accession>
<dbReference type="GO" id="GO:0048039">
    <property type="term" value="F:ubiquinone binding"/>
    <property type="evidence" value="ECO:0007669"/>
    <property type="project" value="TreeGrafter"/>
</dbReference>
<feature type="transmembrane region" description="Helical" evidence="6">
    <location>
        <begin position="110"/>
        <end position="128"/>
    </location>
</feature>
<evidence type="ECO:0000256" key="1">
    <source>
        <dbReference type="ARBA" id="ARBA00004141"/>
    </source>
</evidence>
<name>A0A6J7J3E3_9ZZZZ</name>
<feature type="transmembrane region" description="Helical" evidence="6">
    <location>
        <begin position="412"/>
        <end position="433"/>
    </location>
</feature>
<dbReference type="NCBIfam" id="TIGR01972">
    <property type="entry name" value="NDH_I_M"/>
    <property type="match status" value="1"/>
</dbReference>
<evidence type="ECO:0000313" key="8">
    <source>
        <dbReference type="EMBL" id="CAB4937639.1"/>
    </source>
</evidence>
<dbReference type="PRINTS" id="PR01437">
    <property type="entry name" value="NUOXDRDTASE4"/>
</dbReference>
<dbReference type="EMBL" id="CAFBMX010000008">
    <property type="protein sequence ID" value="CAB4937639.1"/>
    <property type="molecule type" value="Genomic_DNA"/>
</dbReference>
<gene>
    <name evidence="8" type="ORF">UFOPK3674_01589</name>
</gene>
<feature type="transmembrane region" description="Helical" evidence="6">
    <location>
        <begin position="304"/>
        <end position="324"/>
    </location>
</feature>
<feature type="domain" description="NADH:quinone oxidoreductase/Mrp antiporter transmembrane" evidence="7">
    <location>
        <begin position="128"/>
        <end position="419"/>
    </location>
</feature>